<evidence type="ECO:0000256" key="5">
    <source>
        <dbReference type="PROSITE-ProRule" id="PRU00723"/>
    </source>
</evidence>
<evidence type="ECO:0000256" key="2">
    <source>
        <dbReference type="ARBA" id="ARBA00022771"/>
    </source>
</evidence>
<organism evidence="7 8">
    <name type="scientific">Trifolium medium</name>
    <dbReference type="NCBI Taxonomy" id="97028"/>
    <lineage>
        <taxon>Eukaryota</taxon>
        <taxon>Viridiplantae</taxon>
        <taxon>Streptophyta</taxon>
        <taxon>Embryophyta</taxon>
        <taxon>Tracheophyta</taxon>
        <taxon>Spermatophyta</taxon>
        <taxon>Magnoliopsida</taxon>
        <taxon>eudicotyledons</taxon>
        <taxon>Gunneridae</taxon>
        <taxon>Pentapetalae</taxon>
        <taxon>rosids</taxon>
        <taxon>fabids</taxon>
        <taxon>Fabales</taxon>
        <taxon>Fabaceae</taxon>
        <taxon>Papilionoideae</taxon>
        <taxon>50 kb inversion clade</taxon>
        <taxon>NPAAA clade</taxon>
        <taxon>Hologalegina</taxon>
        <taxon>IRL clade</taxon>
        <taxon>Trifolieae</taxon>
        <taxon>Trifolium</taxon>
    </lineage>
</organism>
<dbReference type="EMBL" id="LXQA010003189">
    <property type="protein sequence ID" value="MCH82088.1"/>
    <property type="molecule type" value="Genomic_DNA"/>
</dbReference>
<dbReference type="GO" id="GO:0008270">
    <property type="term" value="F:zinc ion binding"/>
    <property type="evidence" value="ECO:0007669"/>
    <property type="project" value="UniProtKB-KW"/>
</dbReference>
<dbReference type="InterPro" id="IPR036855">
    <property type="entry name" value="Znf_CCCH_sf"/>
</dbReference>
<dbReference type="GO" id="GO:0003729">
    <property type="term" value="F:mRNA binding"/>
    <property type="evidence" value="ECO:0007669"/>
    <property type="project" value="TreeGrafter"/>
</dbReference>
<feature type="zinc finger region" description="C3H1-type" evidence="5">
    <location>
        <begin position="91"/>
        <end position="119"/>
    </location>
</feature>
<dbReference type="PANTHER" id="PTHR12506">
    <property type="entry name" value="PROTEIN PHOSPHATASE RELATED"/>
    <property type="match status" value="1"/>
</dbReference>
<sequence>YCHCKDERRVPRKVRAARMSGMYLFLNECIRCLQSSDLVPSKISSTFDAFLKYYLKTGTCKFGATCRFHHPKDKAGIAGRVALNILGYPLRPNESECAYYLRTGQCKFGNTCKFHHPQPNNMVLSMRGSPAYPTVQSPTTPGQQSYAAGITNWSSSSYIPSPRWQGPSSYAPLILPQGMVSVPGWSTYNVS</sequence>
<keyword evidence="1 5" id="KW-0479">Metal-binding</keyword>
<dbReference type="Gene3D" id="4.10.1000.10">
    <property type="entry name" value="Zinc finger, CCCH-type"/>
    <property type="match status" value="1"/>
</dbReference>
<dbReference type="AlphaFoldDB" id="A0A392M5T5"/>
<evidence type="ECO:0000256" key="3">
    <source>
        <dbReference type="ARBA" id="ARBA00022833"/>
    </source>
</evidence>
<keyword evidence="4" id="KW-0238">DNA-binding</keyword>
<feature type="domain" description="C3H1-type" evidence="6">
    <location>
        <begin position="52"/>
        <end position="73"/>
    </location>
</feature>
<keyword evidence="3 5" id="KW-0862">Zinc</keyword>
<feature type="zinc finger region" description="C3H1-type" evidence="5">
    <location>
        <begin position="52"/>
        <end position="73"/>
    </location>
</feature>
<dbReference type="InterPro" id="IPR000571">
    <property type="entry name" value="Znf_CCCH"/>
</dbReference>
<dbReference type="SUPFAM" id="SSF90229">
    <property type="entry name" value="CCCH zinc finger"/>
    <property type="match status" value="2"/>
</dbReference>
<dbReference type="SMART" id="SM00356">
    <property type="entry name" value="ZnF_C3H1"/>
    <property type="match status" value="2"/>
</dbReference>
<name>A0A392M5T5_9FABA</name>
<accession>A0A392M5T5</accession>
<gene>
    <name evidence="7" type="ORF">A2U01_0002885</name>
</gene>
<proteinExistence type="predicted"/>
<evidence type="ECO:0000313" key="7">
    <source>
        <dbReference type="EMBL" id="MCH82088.1"/>
    </source>
</evidence>
<evidence type="ECO:0000256" key="4">
    <source>
        <dbReference type="ARBA" id="ARBA00023125"/>
    </source>
</evidence>
<dbReference type="Pfam" id="PF00642">
    <property type="entry name" value="zf-CCCH"/>
    <property type="match status" value="2"/>
</dbReference>
<evidence type="ECO:0000256" key="1">
    <source>
        <dbReference type="ARBA" id="ARBA00022723"/>
    </source>
</evidence>
<keyword evidence="2 5" id="KW-0863">Zinc-finger</keyword>
<feature type="domain" description="C3H1-type" evidence="6">
    <location>
        <begin position="91"/>
        <end position="119"/>
    </location>
</feature>
<dbReference type="GO" id="GO:0003677">
    <property type="term" value="F:DNA binding"/>
    <property type="evidence" value="ECO:0007669"/>
    <property type="project" value="UniProtKB-KW"/>
</dbReference>
<protein>
    <submittedName>
        <fullName evidence="7">Zinc finger CCCH domain-containing protein ZFN-like</fullName>
    </submittedName>
</protein>
<dbReference type="PROSITE" id="PS50103">
    <property type="entry name" value="ZF_C3H1"/>
    <property type="match status" value="2"/>
</dbReference>
<keyword evidence="8" id="KW-1185">Reference proteome</keyword>
<evidence type="ECO:0000313" key="8">
    <source>
        <dbReference type="Proteomes" id="UP000265520"/>
    </source>
</evidence>
<reference evidence="7 8" key="1">
    <citation type="journal article" date="2018" name="Front. Plant Sci.">
        <title>Red Clover (Trifolium pratense) and Zigzag Clover (T. medium) - A Picture of Genomic Similarities and Differences.</title>
        <authorList>
            <person name="Dluhosova J."/>
            <person name="Istvanek J."/>
            <person name="Nedelnik J."/>
            <person name="Repkova J."/>
        </authorList>
    </citation>
    <scope>NUCLEOTIDE SEQUENCE [LARGE SCALE GENOMIC DNA]</scope>
    <source>
        <strain evidence="8">cv. 10/8</strain>
        <tissue evidence="7">Leaf</tissue>
    </source>
</reference>
<dbReference type="InterPro" id="IPR050974">
    <property type="entry name" value="Plant_ZF_CCCH"/>
</dbReference>
<comment type="caution">
    <text evidence="7">The sequence shown here is derived from an EMBL/GenBank/DDBJ whole genome shotgun (WGS) entry which is preliminary data.</text>
</comment>
<dbReference type="Proteomes" id="UP000265520">
    <property type="component" value="Unassembled WGS sequence"/>
</dbReference>
<feature type="non-terminal residue" evidence="7">
    <location>
        <position position="1"/>
    </location>
</feature>
<dbReference type="PANTHER" id="PTHR12506:SF18">
    <property type="entry name" value="ZINC FINGER CCCH DOMAIN-CONTAINING PROTEIN 33-RELATED"/>
    <property type="match status" value="1"/>
</dbReference>
<evidence type="ECO:0000259" key="6">
    <source>
        <dbReference type="PROSITE" id="PS50103"/>
    </source>
</evidence>